<evidence type="ECO:0000256" key="1">
    <source>
        <dbReference type="SAM" id="MobiDB-lite"/>
    </source>
</evidence>
<keyword evidence="3" id="KW-1185">Reference proteome</keyword>
<evidence type="ECO:0000313" key="3">
    <source>
        <dbReference type="Proteomes" id="UP000215914"/>
    </source>
</evidence>
<evidence type="ECO:0000313" key="2">
    <source>
        <dbReference type="EMBL" id="KAF5806905.1"/>
    </source>
</evidence>
<gene>
    <name evidence="2" type="ORF">HanXRQr2_Chr05g0227021</name>
</gene>
<feature type="region of interest" description="Disordered" evidence="1">
    <location>
        <begin position="45"/>
        <end position="76"/>
    </location>
</feature>
<name>A0A9K3J342_HELAN</name>
<dbReference type="Proteomes" id="UP000215914">
    <property type="component" value="Unassembled WGS sequence"/>
</dbReference>
<organism evidence="2 3">
    <name type="scientific">Helianthus annuus</name>
    <name type="common">Common sunflower</name>
    <dbReference type="NCBI Taxonomy" id="4232"/>
    <lineage>
        <taxon>Eukaryota</taxon>
        <taxon>Viridiplantae</taxon>
        <taxon>Streptophyta</taxon>
        <taxon>Embryophyta</taxon>
        <taxon>Tracheophyta</taxon>
        <taxon>Spermatophyta</taxon>
        <taxon>Magnoliopsida</taxon>
        <taxon>eudicotyledons</taxon>
        <taxon>Gunneridae</taxon>
        <taxon>Pentapetalae</taxon>
        <taxon>asterids</taxon>
        <taxon>campanulids</taxon>
        <taxon>Asterales</taxon>
        <taxon>Asteraceae</taxon>
        <taxon>Asteroideae</taxon>
        <taxon>Heliantheae alliance</taxon>
        <taxon>Heliantheae</taxon>
        <taxon>Helianthus</taxon>
    </lineage>
</organism>
<dbReference type="AlphaFoldDB" id="A0A9K3J342"/>
<proteinExistence type="predicted"/>
<protein>
    <submittedName>
        <fullName evidence="2">Uncharacterized protein</fullName>
    </submittedName>
</protein>
<sequence length="76" mass="8608">MCSKTGRGGSRARRRVRFMKGGRVMSRPRAISDHVFMKCIADHPSATRWSKPSPSETPPHLKQVTCSKDGIHVRYK</sequence>
<dbReference type="Gramene" id="mRNA:HanXRQr2_Chr05g0227021">
    <property type="protein sequence ID" value="CDS:HanXRQr2_Chr05g0227021.1"/>
    <property type="gene ID" value="HanXRQr2_Chr05g0227021"/>
</dbReference>
<reference evidence="2" key="2">
    <citation type="submission" date="2020-06" db="EMBL/GenBank/DDBJ databases">
        <title>Helianthus annuus Genome sequencing and assembly Release 2.</title>
        <authorList>
            <person name="Gouzy J."/>
            <person name="Langlade N."/>
            <person name="Munos S."/>
        </authorList>
    </citation>
    <scope>NUCLEOTIDE SEQUENCE</scope>
    <source>
        <tissue evidence="2">Leaves</tissue>
    </source>
</reference>
<dbReference type="EMBL" id="MNCJ02000320">
    <property type="protein sequence ID" value="KAF5806905.1"/>
    <property type="molecule type" value="Genomic_DNA"/>
</dbReference>
<reference evidence="2" key="1">
    <citation type="journal article" date="2017" name="Nature">
        <title>The sunflower genome provides insights into oil metabolism, flowering and Asterid evolution.</title>
        <authorList>
            <person name="Badouin H."/>
            <person name="Gouzy J."/>
            <person name="Grassa C.J."/>
            <person name="Murat F."/>
            <person name="Staton S.E."/>
            <person name="Cottret L."/>
            <person name="Lelandais-Briere C."/>
            <person name="Owens G.L."/>
            <person name="Carrere S."/>
            <person name="Mayjonade B."/>
            <person name="Legrand L."/>
            <person name="Gill N."/>
            <person name="Kane N.C."/>
            <person name="Bowers J.E."/>
            <person name="Hubner S."/>
            <person name="Bellec A."/>
            <person name="Berard A."/>
            <person name="Berges H."/>
            <person name="Blanchet N."/>
            <person name="Boniface M.C."/>
            <person name="Brunel D."/>
            <person name="Catrice O."/>
            <person name="Chaidir N."/>
            <person name="Claudel C."/>
            <person name="Donnadieu C."/>
            <person name="Faraut T."/>
            <person name="Fievet G."/>
            <person name="Helmstetter N."/>
            <person name="King M."/>
            <person name="Knapp S.J."/>
            <person name="Lai Z."/>
            <person name="Le Paslier M.C."/>
            <person name="Lippi Y."/>
            <person name="Lorenzon L."/>
            <person name="Mandel J.R."/>
            <person name="Marage G."/>
            <person name="Marchand G."/>
            <person name="Marquand E."/>
            <person name="Bret-Mestries E."/>
            <person name="Morien E."/>
            <person name="Nambeesan S."/>
            <person name="Nguyen T."/>
            <person name="Pegot-Espagnet P."/>
            <person name="Pouilly N."/>
            <person name="Raftis F."/>
            <person name="Sallet E."/>
            <person name="Schiex T."/>
            <person name="Thomas J."/>
            <person name="Vandecasteele C."/>
            <person name="Vares D."/>
            <person name="Vear F."/>
            <person name="Vautrin S."/>
            <person name="Crespi M."/>
            <person name="Mangin B."/>
            <person name="Burke J.M."/>
            <person name="Salse J."/>
            <person name="Munos S."/>
            <person name="Vincourt P."/>
            <person name="Rieseberg L.H."/>
            <person name="Langlade N.B."/>
        </authorList>
    </citation>
    <scope>NUCLEOTIDE SEQUENCE</scope>
    <source>
        <tissue evidence="2">Leaves</tissue>
    </source>
</reference>
<comment type="caution">
    <text evidence="2">The sequence shown here is derived from an EMBL/GenBank/DDBJ whole genome shotgun (WGS) entry which is preliminary data.</text>
</comment>
<accession>A0A9K3J342</accession>